<dbReference type="RefSeq" id="WP_167079210.1">
    <property type="nucleotide sequence ID" value="NZ_VVIW01000017.1"/>
</dbReference>
<comment type="caution">
    <text evidence="1">The sequence shown here is derived from an EMBL/GenBank/DDBJ whole genome shotgun (WGS) entry which is preliminary data.</text>
</comment>
<dbReference type="PROSITE" id="PS51257">
    <property type="entry name" value="PROKAR_LIPOPROTEIN"/>
    <property type="match status" value="1"/>
</dbReference>
<evidence type="ECO:0000313" key="2">
    <source>
        <dbReference type="Proteomes" id="UP000819052"/>
    </source>
</evidence>
<keyword evidence="2" id="KW-1185">Reference proteome</keyword>
<dbReference type="EMBL" id="VVIW01000017">
    <property type="protein sequence ID" value="NHZ43236.1"/>
    <property type="molecule type" value="Genomic_DNA"/>
</dbReference>
<evidence type="ECO:0000313" key="1">
    <source>
        <dbReference type="EMBL" id="NHZ43236.1"/>
    </source>
</evidence>
<protein>
    <submittedName>
        <fullName evidence="1">Uncharacterized protein</fullName>
    </submittedName>
</protein>
<sequence length="182" mass="19464">MKKMTMAAALGVTLLACYFAPDDDTDIIAPAQARTIAPAPFATSAIVQAVAQESEAQTLEIRPRGQDEELGNAFARQSWQGQAAVAQAAPLKPADSAVTKPVQARAAASAGGAPELPIRLLGRFLDDGRQAYFLQVEERNVVAYVGDKIDDSYTFDSAETDTLTFTYLPLQKKQTLAVGEMN</sequence>
<name>A0ABX0MM08_9BURK</name>
<reference evidence="1 2" key="1">
    <citation type="submission" date="2019-09" db="EMBL/GenBank/DDBJ databases">
        <title>Taxonomy of Antarctic Massilia spp.: description of Massilia rubra sp. nov., Massilia aquatica sp. nov., Massilia mucilaginosa sp. nov., Massilia frigida sp. nov. isolated from streams, lakes and regoliths.</title>
        <authorList>
            <person name="Holochova P."/>
            <person name="Sedlacek I."/>
            <person name="Kralova S."/>
            <person name="Maslanova I."/>
            <person name="Busse H.-J."/>
            <person name="Stankova E."/>
            <person name="Vrbovska V."/>
            <person name="Kovarovic V."/>
            <person name="Bartak M."/>
            <person name="Svec P."/>
            <person name="Pantucek R."/>
        </authorList>
    </citation>
    <scope>NUCLEOTIDE SEQUENCE [LARGE SCALE GENOMIC DNA]</scope>
    <source>
        <strain evidence="1 2">CCM 8693</strain>
    </source>
</reference>
<dbReference type="Proteomes" id="UP000819052">
    <property type="component" value="Unassembled WGS sequence"/>
</dbReference>
<accession>A0ABX0MM08</accession>
<organism evidence="1 2">
    <name type="scientific">Massilia aquatica</name>
    <dbReference type="NCBI Taxonomy" id="2609000"/>
    <lineage>
        <taxon>Bacteria</taxon>
        <taxon>Pseudomonadati</taxon>
        <taxon>Pseudomonadota</taxon>
        <taxon>Betaproteobacteria</taxon>
        <taxon>Burkholderiales</taxon>
        <taxon>Oxalobacteraceae</taxon>
        <taxon>Telluria group</taxon>
        <taxon>Massilia</taxon>
    </lineage>
</organism>
<proteinExistence type="predicted"/>
<gene>
    <name evidence="1" type="ORF">F1609_24110</name>
</gene>